<dbReference type="InterPro" id="IPR043428">
    <property type="entry name" value="LivM-like"/>
</dbReference>
<evidence type="ECO:0000256" key="4">
    <source>
        <dbReference type="ARBA" id="ARBA00022989"/>
    </source>
</evidence>
<gene>
    <name evidence="7" type="ORF">V5F30_23810</name>
</gene>
<dbReference type="RefSeq" id="WP_081837612.1">
    <property type="nucleotide sequence ID" value="NZ_JBAFUR010000010.1"/>
</dbReference>
<feature type="transmembrane region" description="Helical" evidence="6">
    <location>
        <begin position="29"/>
        <end position="49"/>
    </location>
</feature>
<dbReference type="PANTHER" id="PTHR30482:SF18">
    <property type="entry name" value="BRANCHED AMINO ACID TRANSPORT SYSTEM PERMEASE"/>
    <property type="match status" value="1"/>
</dbReference>
<keyword evidence="3 6" id="KW-0812">Transmembrane</keyword>
<proteinExistence type="predicted"/>
<keyword evidence="2" id="KW-1003">Cell membrane</keyword>
<dbReference type="Proteomes" id="UP001604043">
    <property type="component" value="Unassembled WGS sequence"/>
</dbReference>
<keyword evidence="8" id="KW-1185">Reference proteome</keyword>
<organism evidence="7 8">
    <name type="scientific">Xanthobacter aminoxidans</name>
    <dbReference type="NCBI Taxonomy" id="186280"/>
    <lineage>
        <taxon>Bacteria</taxon>
        <taxon>Pseudomonadati</taxon>
        <taxon>Pseudomonadota</taxon>
        <taxon>Alphaproteobacteria</taxon>
        <taxon>Hyphomicrobiales</taxon>
        <taxon>Xanthobacteraceae</taxon>
        <taxon>Xanthobacter</taxon>
    </lineage>
</organism>
<dbReference type="PANTHER" id="PTHR30482">
    <property type="entry name" value="HIGH-AFFINITY BRANCHED-CHAIN AMINO ACID TRANSPORT SYSTEM PERMEASE"/>
    <property type="match status" value="1"/>
</dbReference>
<evidence type="ECO:0000313" key="7">
    <source>
        <dbReference type="EMBL" id="MFG1255257.1"/>
    </source>
</evidence>
<name>A0ABW6ZPW8_9HYPH</name>
<feature type="transmembrane region" description="Helical" evidence="6">
    <location>
        <begin position="131"/>
        <end position="152"/>
    </location>
</feature>
<feature type="transmembrane region" description="Helical" evidence="6">
    <location>
        <begin position="307"/>
        <end position="327"/>
    </location>
</feature>
<dbReference type="CDD" id="cd06581">
    <property type="entry name" value="TM_PBP1_LivM_like"/>
    <property type="match status" value="1"/>
</dbReference>
<sequence length="349" mass="36344">MLPNKTSLAPPGIAGELPAQRLRTARPSAATLSVLAFGAGLYLILPLVLERHAVDLLVFCGLYAIAGAGVGFLLGQGGIVNLGQAAFYGIGGYASAYCSARLNWPAPAGIAIGIVLSMAIAALIGRPILRLSGYFLALATLALGIICTNIYFEADFITGGTLGVPGVPKLAIGGFVFDTPERYYYLVWPIAFAIILAMHNLMGSRIGLALQAMRDAPDAAMVMAIDNARLKLWIFMLSSGLGALSGSLFAHYVGFVNVDSFGVDKSILFLLVPVIGGASVPAGAIIGALFIGLVPELLSALGDIHRVLFGLALVASVVFFPDGLWGLGRGLIELTRRRSGAADRGETMP</sequence>
<protein>
    <submittedName>
        <fullName evidence="7">Branched-chain amino acid ABC transporter permease</fullName>
    </submittedName>
</protein>
<evidence type="ECO:0000256" key="2">
    <source>
        <dbReference type="ARBA" id="ARBA00022475"/>
    </source>
</evidence>
<feature type="transmembrane region" description="Helical" evidence="6">
    <location>
        <begin position="104"/>
        <end position="124"/>
    </location>
</feature>
<feature type="transmembrane region" description="Helical" evidence="6">
    <location>
        <begin position="183"/>
        <end position="203"/>
    </location>
</feature>
<comment type="subcellular location">
    <subcellularLocation>
        <location evidence="1">Cell membrane</location>
        <topology evidence="1">Multi-pass membrane protein</topology>
    </subcellularLocation>
</comment>
<dbReference type="EMBL" id="JBAFUR010000010">
    <property type="protein sequence ID" value="MFG1255257.1"/>
    <property type="molecule type" value="Genomic_DNA"/>
</dbReference>
<dbReference type="InterPro" id="IPR001851">
    <property type="entry name" value="ABC_transp_permease"/>
</dbReference>
<keyword evidence="4 6" id="KW-1133">Transmembrane helix</keyword>
<evidence type="ECO:0000313" key="8">
    <source>
        <dbReference type="Proteomes" id="UP001604043"/>
    </source>
</evidence>
<keyword evidence="5 6" id="KW-0472">Membrane</keyword>
<reference evidence="7 8" key="1">
    <citation type="submission" date="2024-02" db="EMBL/GenBank/DDBJ databases">
        <title>Expansion and revision of Xanthobacter and proposal of Roseixanthobacter gen. nov.</title>
        <authorList>
            <person name="Soltysiak M.P.M."/>
            <person name="Jalihal A."/>
            <person name="Ory A."/>
            <person name="Chrisophersen C."/>
            <person name="Lee A.D."/>
            <person name="Boulton J."/>
            <person name="Springer M."/>
        </authorList>
    </citation>
    <scope>NUCLEOTIDE SEQUENCE [LARGE SCALE GENOMIC DNA]</scope>
    <source>
        <strain evidence="7 8">CB5</strain>
    </source>
</reference>
<accession>A0ABW6ZPW8</accession>
<comment type="caution">
    <text evidence="7">The sequence shown here is derived from an EMBL/GenBank/DDBJ whole genome shotgun (WGS) entry which is preliminary data.</text>
</comment>
<evidence type="ECO:0000256" key="1">
    <source>
        <dbReference type="ARBA" id="ARBA00004651"/>
    </source>
</evidence>
<evidence type="ECO:0000256" key="5">
    <source>
        <dbReference type="ARBA" id="ARBA00023136"/>
    </source>
</evidence>
<evidence type="ECO:0000256" key="6">
    <source>
        <dbReference type="SAM" id="Phobius"/>
    </source>
</evidence>
<evidence type="ECO:0000256" key="3">
    <source>
        <dbReference type="ARBA" id="ARBA00022692"/>
    </source>
</evidence>
<feature type="transmembrane region" description="Helical" evidence="6">
    <location>
        <begin position="267"/>
        <end position="295"/>
    </location>
</feature>
<feature type="transmembrane region" description="Helical" evidence="6">
    <location>
        <begin position="232"/>
        <end position="255"/>
    </location>
</feature>
<feature type="transmembrane region" description="Helical" evidence="6">
    <location>
        <begin position="56"/>
        <end position="74"/>
    </location>
</feature>
<dbReference type="Pfam" id="PF02653">
    <property type="entry name" value="BPD_transp_2"/>
    <property type="match status" value="1"/>
</dbReference>